<dbReference type="GO" id="GO:0005829">
    <property type="term" value="C:cytosol"/>
    <property type="evidence" value="ECO:0007669"/>
    <property type="project" value="TreeGrafter"/>
</dbReference>
<dbReference type="PANTHER" id="PTHR42743:SF11">
    <property type="entry name" value="AMINODEOXYCHORISMATE LYASE"/>
    <property type="match status" value="1"/>
</dbReference>
<sequence>MSPRTEPAAAPITYVIEPYGGSIRRHNHALPLLYPDDLGITRGDGIFETFLVRGGRVANMQRHLERFGASASAMELPEPHLEKWREATLAAVEEWGEGEGKCTWTYTRGRASTGIASAWVTVEAIDAATLAERAHGVEVISLERTWQLPEEFPAKTINYAATMAALRYARARGAQDVIYVDAAGQVLEGSRSTVITAKGSKLRTPQAPGVMRGTTQQAIFAAADAAGWRCKAKAVDLDYLLGADSVWLVSSTRGPVRVTALNGTVLPEPDNAAQLREMMNAAVWA</sequence>
<dbReference type="NCBIfam" id="NF005886">
    <property type="entry name" value="PRK07849.1-1"/>
    <property type="match status" value="1"/>
</dbReference>
<protein>
    <submittedName>
        <fullName evidence="2">Aminodeoxychorismate lyase</fullName>
        <ecNumber evidence="2">4.1.3.38</ecNumber>
    </submittedName>
</protein>
<dbReference type="GO" id="GO:0046394">
    <property type="term" value="P:carboxylic acid biosynthetic process"/>
    <property type="evidence" value="ECO:0007669"/>
    <property type="project" value="UniProtKB-ARBA"/>
</dbReference>
<dbReference type="KEGG" id="cliz:G7Y31_10215"/>
<dbReference type="InterPro" id="IPR043132">
    <property type="entry name" value="BCAT-like_C"/>
</dbReference>
<evidence type="ECO:0000313" key="2">
    <source>
        <dbReference type="EMBL" id="QPK78881.1"/>
    </source>
</evidence>
<gene>
    <name evidence="2" type="ORF">G7Y31_10215</name>
</gene>
<accession>A0A7T0KEK6</accession>
<evidence type="ECO:0000313" key="3">
    <source>
        <dbReference type="Proteomes" id="UP000594681"/>
    </source>
</evidence>
<proteinExistence type="inferred from homology"/>
<reference evidence="2 3" key="1">
    <citation type="submission" date="2020-11" db="EMBL/GenBank/DDBJ databases">
        <title>Corynebacterium sp. ZJ-599.</title>
        <authorList>
            <person name="Zhou J."/>
        </authorList>
    </citation>
    <scope>NUCLEOTIDE SEQUENCE [LARGE SCALE GENOMIC DNA]</scope>
    <source>
        <strain evidence="2 3">ZJ-599</strain>
    </source>
</reference>
<dbReference type="RefSeq" id="WP_165007108.1">
    <property type="nucleotide sequence ID" value="NZ_CP064954.1"/>
</dbReference>
<dbReference type="EMBL" id="CP064954">
    <property type="protein sequence ID" value="QPK78881.1"/>
    <property type="molecule type" value="Genomic_DNA"/>
</dbReference>
<comment type="similarity">
    <text evidence="1">Belongs to the class-IV pyridoxal-phosphate-dependent aminotransferase family.</text>
</comment>
<keyword evidence="2" id="KW-0456">Lyase</keyword>
<dbReference type="InterPro" id="IPR050571">
    <property type="entry name" value="Class-IV_PLP-Dep_Aminotrnsfr"/>
</dbReference>
<evidence type="ECO:0000256" key="1">
    <source>
        <dbReference type="ARBA" id="ARBA00009320"/>
    </source>
</evidence>
<dbReference type="InterPro" id="IPR036038">
    <property type="entry name" value="Aminotransferase-like"/>
</dbReference>
<dbReference type="Gene3D" id="3.20.10.10">
    <property type="entry name" value="D-amino Acid Aminotransferase, subunit A, domain 2"/>
    <property type="match status" value="1"/>
</dbReference>
<dbReference type="InterPro" id="IPR043131">
    <property type="entry name" value="BCAT-like_N"/>
</dbReference>
<dbReference type="Proteomes" id="UP000594681">
    <property type="component" value="Chromosome"/>
</dbReference>
<dbReference type="SUPFAM" id="SSF56752">
    <property type="entry name" value="D-aminoacid aminotransferase-like PLP-dependent enzymes"/>
    <property type="match status" value="1"/>
</dbReference>
<organism evidence="2 3">
    <name type="scientific">Corynebacterium lizhenjunii</name>
    <dbReference type="NCBI Taxonomy" id="2709394"/>
    <lineage>
        <taxon>Bacteria</taxon>
        <taxon>Bacillati</taxon>
        <taxon>Actinomycetota</taxon>
        <taxon>Actinomycetes</taxon>
        <taxon>Mycobacteriales</taxon>
        <taxon>Corynebacteriaceae</taxon>
        <taxon>Corynebacterium</taxon>
    </lineage>
</organism>
<dbReference type="AlphaFoldDB" id="A0A7T0KEK6"/>
<dbReference type="InterPro" id="IPR001544">
    <property type="entry name" value="Aminotrans_IV"/>
</dbReference>
<dbReference type="Pfam" id="PF01063">
    <property type="entry name" value="Aminotran_4"/>
    <property type="match status" value="1"/>
</dbReference>
<dbReference type="PANTHER" id="PTHR42743">
    <property type="entry name" value="AMINO-ACID AMINOTRANSFERASE"/>
    <property type="match status" value="1"/>
</dbReference>
<dbReference type="GO" id="GO:0008696">
    <property type="term" value="F:4-amino-4-deoxychorismate lyase activity"/>
    <property type="evidence" value="ECO:0007669"/>
    <property type="project" value="UniProtKB-EC"/>
</dbReference>
<keyword evidence="3" id="KW-1185">Reference proteome</keyword>
<dbReference type="Gene3D" id="3.30.470.10">
    <property type="match status" value="1"/>
</dbReference>
<dbReference type="EC" id="4.1.3.38" evidence="2"/>
<name>A0A7T0KEK6_9CORY</name>